<dbReference type="GO" id="GO:0010329">
    <property type="term" value="F:auxin efflux transmembrane transporter activity"/>
    <property type="evidence" value="ECO:0007669"/>
    <property type="project" value="TreeGrafter"/>
</dbReference>
<feature type="transmembrane region" description="Helical" evidence="8">
    <location>
        <begin position="71"/>
        <end position="90"/>
    </location>
</feature>
<keyword evidence="5 8" id="KW-1133">Transmembrane helix</keyword>
<feature type="transmembrane region" description="Helical" evidence="8">
    <location>
        <begin position="516"/>
        <end position="537"/>
    </location>
</feature>
<name>A0A835CA37_9FABA</name>
<sequence>MITLLDFYHVMTAMVPLYVAMILAYGSVKWWKIFSPDQCSGINRFVALFAVPLLSFHFIASNNPYQMNFRFIAADTLQKIIVLAILTVWANFSRRGCLEWTITFFSVSTLPNTLVMGIPLLKGMYGEFSGSLMVQIVVLQCIIWYTLMLFMFEFRGARMLISEQFPDTAGSIVSIHVDSDVMSLDGRQPLETEAEIKEDGKLHVTVRKSNASRSDIFSRRSQGLSSTTPRPSNLTNAEIYSLQSSRNPTPRGSSFNHTDFYSMMAGGRNSNFGASDVYGLSASRGPTPRPSNYDEDGSVGGKTRFHYHGGTGHYPAPNPGMFSPKNSNNLAASAAAAKRNNGNGQAKAEDNGTRDLHMFVWSSSASPVSDVFGGHEYGAHDQKDVKLTVSPGKVEGHRDGHEEYLEKDDFSFGNRGVDGEKVGGDDKAKAMPPASVMTRLILIMVWRKLIRNPNTYSSLFGLTWSLVSFKWNVEMPAIIAKSISILSDAGLGMAMFSLGLFMALQPRIIACGNSTAAFTMAVRFLTGPAVMAAASIVVGLKGVLLHVAIVQAALPQGIVPFVFAKEYNVHPDILSTGVIFGMLIALPITLVYYILLGL</sequence>
<evidence type="ECO:0000256" key="3">
    <source>
        <dbReference type="ARBA" id="ARBA00022448"/>
    </source>
</evidence>
<feature type="region of interest" description="Disordered" evidence="9">
    <location>
        <begin position="213"/>
        <end position="235"/>
    </location>
</feature>
<keyword evidence="3 8" id="KW-0813">Transport</keyword>
<comment type="subcellular location">
    <subcellularLocation>
        <location evidence="1 8">Membrane</location>
        <topology evidence="1 8">Multi-pass membrane protein</topology>
    </subcellularLocation>
</comment>
<dbReference type="EMBL" id="JAAIUW010000004">
    <property type="protein sequence ID" value="KAF7834541.1"/>
    <property type="molecule type" value="Genomic_DNA"/>
</dbReference>
<evidence type="ECO:0000313" key="10">
    <source>
        <dbReference type="EMBL" id="KAF7834541.1"/>
    </source>
</evidence>
<feature type="transmembrane region" description="Helical" evidence="8">
    <location>
        <begin position="102"/>
        <end position="120"/>
    </location>
</feature>
<comment type="caution">
    <text evidence="10">The sequence shown here is derived from an EMBL/GenBank/DDBJ whole genome shotgun (WGS) entry which is preliminary data.</text>
</comment>
<feature type="transmembrane region" description="Helical" evidence="8">
    <location>
        <begin position="576"/>
        <end position="595"/>
    </location>
</feature>
<dbReference type="GO" id="GO:0009734">
    <property type="term" value="P:auxin-activated signaling pathway"/>
    <property type="evidence" value="ECO:0007669"/>
    <property type="project" value="UniProtKB-UniRule"/>
</dbReference>
<dbReference type="PANTHER" id="PTHR31752">
    <property type="entry name" value="AUXIN EFFLUX CARRIER COMPONENT 1B-RELATED"/>
    <property type="match status" value="1"/>
</dbReference>
<reference evidence="10" key="1">
    <citation type="submission" date="2020-09" db="EMBL/GenBank/DDBJ databases">
        <title>Genome-Enabled Discovery of Anthraquinone Biosynthesis in Senna tora.</title>
        <authorList>
            <person name="Kang S.-H."/>
            <person name="Pandey R.P."/>
            <person name="Lee C.-M."/>
            <person name="Sim J.-S."/>
            <person name="Jeong J.-T."/>
            <person name="Choi B.-S."/>
            <person name="Jung M."/>
            <person name="Ginzburg D."/>
            <person name="Zhao K."/>
            <person name="Won S.Y."/>
            <person name="Oh T.-J."/>
            <person name="Yu Y."/>
            <person name="Kim N.-H."/>
            <person name="Lee O.R."/>
            <person name="Lee T.-H."/>
            <person name="Bashyal P."/>
            <person name="Kim T.-S."/>
            <person name="Lee W.-H."/>
            <person name="Kawkins C."/>
            <person name="Kim C.-K."/>
            <person name="Kim J.S."/>
            <person name="Ahn B.O."/>
            <person name="Rhee S.Y."/>
            <person name="Sohng J.K."/>
        </authorList>
    </citation>
    <scope>NUCLEOTIDE SEQUENCE</scope>
    <source>
        <tissue evidence="10">Leaf</tissue>
    </source>
</reference>
<feature type="transmembrane region" description="Helical" evidence="8">
    <location>
        <begin position="483"/>
        <end position="504"/>
    </location>
</feature>
<comment type="similarity">
    <text evidence="2 8">Belongs to the auxin efflux carrier (TC 2.A.69.1) family.</text>
</comment>
<feature type="transmembrane region" description="Helical" evidence="8">
    <location>
        <begin position="6"/>
        <end position="28"/>
    </location>
</feature>
<dbReference type="GO" id="GO:0009926">
    <property type="term" value="P:auxin polar transport"/>
    <property type="evidence" value="ECO:0007669"/>
    <property type="project" value="TreeGrafter"/>
</dbReference>
<comment type="caution">
    <text evidence="8">Lacks conserved residue(s) required for the propagation of feature annotation.</text>
</comment>
<accession>A0A835CA37</accession>
<dbReference type="GO" id="GO:0005783">
    <property type="term" value="C:endoplasmic reticulum"/>
    <property type="evidence" value="ECO:0007669"/>
    <property type="project" value="TreeGrafter"/>
</dbReference>
<comment type="function">
    <text evidence="8">May act as a component of the auxin efflux carrier.</text>
</comment>
<dbReference type="Proteomes" id="UP000634136">
    <property type="component" value="Unassembled WGS sequence"/>
</dbReference>
<dbReference type="GO" id="GO:0005886">
    <property type="term" value="C:plasma membrane"/>
    <property type="evidence" value="ECO:0007669"/>
    <property type="project" value="TreeGrafter"/>
</dbReference>
<evidence type="ECO:0000256" key="1">
    <source>
        <dbReference type="ARBA" id="ARBA00004141"/>
    </source>
</evidence>
<feature type="compositionally biased region" description="Low complexity" evidence="9">
    <location>
        <begin position="326"/>
        <end position="346"/>
    </location>
</feature>
<feature type="transmembrane region" description="Helical" evidence="8">
    <location>
        <begin position="543"/>
        <end position="564"/>
    </location>
</feature>
<evidence type="ECO:0000256" key="4">
    <source>
        <dbReference type="ARBA" id="ARBA00022692"/>
    </source>
</evidence>
<feature type="transmembrane region" description="Helical" evidence="8">
    <location>
        <begin position="40"/>
        <end position="59"/>
    </location>
</feature>
<dbReference type="InterPro" id="IPR004776">
    <property type="entry name" value="Mem_transp_PIN-like"/>
</dbReference>
<dbReference type="OrthoDB" id="1868374at2759"/>
<dbReference type="InterPro" id="IPR051107">
    <property type="entry name" value="Auxin_Efflux_Carrier"/>
</dbReference>
<feature type="transmembrane region" description="Helical" evidence="8">
    <location>
        <begin position="132"/>
        <end position="152"/>
    </location>
</feature>
<proteinExistence type="inferred from homology"/>
<evidence type="ECO:0000256" key="2">
    <source>
        <dbReference type="ARBA" id="ARBA00009177"/>
    </source>
</evidence>
<dbReference type="AlphaFoldDB" id="A0A835CA37"/>
<keyword evidence="7 8" id="KW-0927">Auxin signaling pathway</keyword>
<dbReference type="NCBIfam" id="TIGR00946">
    <property type="entry name" value="2a69"/>
    <property type="match status" value="1"/>
</dbReference>
<protein>
    <recommendedName>
        <fullName evidence="8">Auxin efflux carrier component</fullName>
    </recommendedName>
</protein>
<keyword evidence="6 8" id="KW-0472">Membrane</keyword>
<gene>
    <name evidence="10" type="ORF">G2W53_009400</name>
</gene>
<dbReference type="Pfam" id="PF03547">
    <property type="entry name" value="Mem_trans"/>
    <property type="match status" value="1"/>
</dbReference>
<evidence type="ECO:0000256" key="5">
    <source>
        <dbReference type="ARBA" id="ARBA00022989"/>
    </source>
</evidence>
<dbReference type="InterPro" id="IPR014024">
    <property type="entry name" value="Auxin_eff_plant"/>
</dbReference>
<evidence type="ECO:0000256" key="9">
    <source>
        <dbReference type="SAM" id="MobiDB-lite"/>
    </source>
</evidence>
<evidence type="ECO:0000256" key="8">
    <source>
        <dbReference type="RuleBase" id="RU362108"/>
    </source>
</evidence>
<keyword evidence="4 8" id="KW-0812">Transmembrane</keyword>
<evidence type="ECO:0000313" key="11">
    <source>
        <dbReference type="Proteomes" id="UP000634136"/>
    </source>
</evidence>
<keyword evidence="11" id="KW-1185">Reference proteome</keyword>
<organism evidence="10 11">
    <name type="scientific">Senna tora</name>
    <dbReference type="NCBI Taxonomy" id="362788"/>
    <lineage>
        <taxon>Eukaryota</taxon>
        <taxon>Viridiplantae</taxon>
        <taxon>Streptophyta</taxon>
        <taxon>Embryophyta</taxon>
        <taxon>Tracheophyta</taxon>
        <taxon>Spermatophyta</taxon>
        <taxon>Magnoliopsida</taxon>
        <taxon>eudicotyledons</taxon>
        <taxon>Gunneridae</taxon>
        <taxon>Pentapetalae</taxon>
        <taxon>rosids</taxon>
        <taxon>fabids</taxon>
        <taxon>Fabales</taxon>
        <taxon>Fabaceae</taxon>
        <taxon>Caesalpinioideae</taxon>
        <taxon>Cassia clade</taxon>
        <taxon>Senna</taxon>
    </lineage>
</organism>
<evidence type="ECO:0000256" key="7">
    <source>
        <dbReference type="ARBA" id="ARBA00023294"/>
    </source>
</evidence>
<evidence type="ECO:0000256" key="6">
    <source>
        <dbReference type="ARBA" id="ARBA00023136"/>
    </source>
</evidence>
<feature type="region of interest" description="Disordered" evidence="9">
    <location>
        <begin position="279"/>
        <end position="350"/>
    </location>
</feature>
<dbReference type="PANTHER" id="PTHR31752:SF18">
    <property type="entry name" value="AUXIN EFFLUX CARRIER COMPONENT 1"/>
    <property type="match status" value="1"/>
</dbReference>